<organism evidence="1 2">
    <name type="scientific">Ignelater luminosus</name>
    <name type="common">Cucubano</name>
    <name type="synonym">Pyrophorus luminosus</name>
    <dbReference type="NCBI Taxonomy" id="2038154"/>
    <lineage>
        <taxon>Eukaryota</taxon>
        <taxon>Metazoa</taxon>
        <taxon>Ecdysozoa</taxon>
        <taxon>Arthropoda</taxon>
        <taxon>Hexapoda</taxon>
        <taxon>Insecta</taxon>
        <taxon>Pterygota</taxon>
        <taxon>Neoptera</taxon>
        <taxon>Endopterygota</taxon>
        <taxon>Coleoptera</taxon>
        <taxon>Polyphaga</taxon>
        <taxon>Elateriformia</taxon>
        <taxon>Elateroidea</taxon>
        <taxon>Elateridae</taxon>
        <taxon>Agrypninae</taxon>
        <taxon>Pyrophorini</taxon>
        <taxon>Ignelater</taxon>
    </lineage>
</organism>
<proteinExistence type="predicted"/>
<protein>
    <submittedName>
        <fullName evidence="1">Uncharacterized protein</fullName>
    </submittedName>
</protein>
<sequence>MPRLDEVKNRGCHGSIWLKENLTIKNTYCDLHLRGLYRIREGLLKTTRSKESNRLFLNQKTVPEQCEELLHILGRTSALTIILQ</sequence>
<accession>A0A8K0D849</accession>
<name>A0A8K0D849_IGNLU</name>
<gene>
    <name evidence="1" type="ORF">ILUMI_07053</name>
</gene>
<dbReference type="Proteomes" id="UP000801492">
    <property type="component" value="Unassembled WGS sequence"/>
</dbReference>
<reference evidence="1" key="1">
    <citation type="submission" date="2019-08" db="EMBL/GenBank/DDBJ databases">
        <title>The genome of the North American firefly Photinus pyralis.</title>
        <authorList>
            <consortium name="Photinus pyralis genome working group"/>
            <person name="Fallon T.R."/>
            <person name="Sander Lower S.E."/>
            <person name="Weng J.-K."/>
        </authorList>
    </citation>
    <scope>NUCLEOTIDE SEQUENCE</scope>
    <source>
        <strain evidence="1">TRF0915ILg1</strain>
        <tissue evidence="1">Whole body</tissue>
    </source>
</reference>
<dbReference type="EMBL" id="VTPC01003041">
    <property type="protein sequence ID" value="KAF2899126.1"/>
    <property type="molecule type" value="Genomic_DNA"/>
</dbReference>
<keyword evidence="2" id="KW-1185">Reference proteome</keyword>
<evidence type="ECO:0000313" key="2">
    <source>
        <dbReference type="Proteomes" id="UP000801492"/>
    </source>
</evidence>
<comment type="caution">
    <text evidence="1">The sequence shown here is derived from an EMBL/GenBank/DDBJ whole genome shotgun (WGS) entry which is preliminary data.</text>
</comment>
<dbReference type="AlphaFoldDB" id="A0A8K0D849"/>
<evidence type="ECO:0000313" key="1">
    <source>
        <dbReference type="EMBL" id="KAF2899126.1"/>
    </source>
</evidence>